<gene>
    <name evidence="1" type="ORF">GCM10008935_21250</name>
</gene>
<dbReference type="EMBL" id="BAAACZ010000018">
    <property type="protein sequence ID" value="GAA0465220.1"/>
    <property type="molecule type" value="Genomic_DNA"/>
</dbReference>
<reference evidence="1 2" key="1">
    <citation type="journal article" date="2019" name="Int. J. Syst. Evol. Microbiol.">
        <title>The Global Catalogue of Microorganisms (GCM) 10K type strain sequencing project: providing services to taxonomists for standard genome sequencing and annotation.</title>
        <authorList>
            <consortium name="The Broad Institute Genomics Platform"/>
            <consortium name="The Broad Institute Genome Sequencing Center for Infectious Disease"/>
            <person name="Wu L."/>
            <person name="Ma J."/>
        </authorList>
    </citation>
    <scope>NUCLEOTIDE SEQUENCE [LARGE SCALE GENOMIC DNA]</scope>
    <source>
        <strain evidence="1 2">JCM 14193</strain>
    </source>
</reference>
<dbReference type="Gene3D" id="3.40.50.10540">
    <property type="entry name" value="Crotonobetainyl-coa:carnitine coa-transferase, domain 1"/>
    <property type="match status" value="1"/>
</dbReference>
<keyword evidence="2" id="KW-1185">Reference proteome</keyword>
<dbReference type="Pfam" id="PF02515">
    <property type="entry name" value="CoA_transf_3"/>
    <property type="match status" value="1"/>
</dbReference>
<dbReference type="InterPro" id="IPR050509">
    <property type="entry name" value="CoA-transferase_III"/>
</dbReference>
<dbReference type="PANTHER" id="PTHR48228">
    <property type="entry name" value="SUCCINYL-COA--D-CITRAMALATE COA-TRANSFERASE"/>
    <property type="match status" value="1"/>
</dbReference>
<protein>
    <submittedName>
        <fullName evidence="1">CaiB/BaiF CoA-transferase family protein</fullName>
    </submittedName>
</protein>
<evidence type="ECO:0000313" key="1">
    <source>
        <dbReference type="EMBL" id="GAA0465220.1"/>
    </source>
</evidence>
<evidence type="ECO:0000313" key="2">
    <source>
        <dbReference type="Proteomes" id="UP001500740"/>
    </source>
</evidence>
<organism evidence="1 2">
    <name type="scientific">Alkalibacillus silvisoli</name>
    <dbReference type="NCBI Taxonomy" id="392823"/>
    <lineage>
        <taxon>Bacteria</taxon>
        <taxon>Bacillati</taxon>
        <taxon>Bacillota</taxon>
        <taxon>Bacilli</taxon>
        <taxon>Bacillales</taxon>
        <taxon>Bacillaceae</taxon>
        <taxon>Alkalibacillus</taxon>
    </lineage>
</organism>
<proteinExistence type="predicted"/>
<name>A0ABN1A1F5_9BACI</name>
<dbReference type="RefSeq" id="WP_343783540.1">
    <property type="nucleotide sequence ID" value="NZ_BAAACZ010000018.1"/>
</dbReference>
<accession>A0ABN1A1F5</accession>
<sequence>MLEGVKILDFSQYLPGPFATLRLVDRGAEVIKVEAPAGDPTRQMANEALFAVNNRGKKSVAVDLKSKDDQSKIYKLLEDIDVVIESFRPGVMKRLGYGYELIKDIKPDIVYLSLTGFGQNSSYSHQGSHDLNYVAMSGLLSQYKDKIGHPVMPTQTLADLVGGMAASEAILSALFKRERTKDGSYIDLAMTDAVISMMGNHAMFSSIAGIESGIPVLNGSYANYRVYETKDQRFMTMGALEYKFWKNFCEAVGKEQWLENFPEQLIEQDTILEVEKLFLTKTFQEWTEMGKQYDCCLFPVLEIDEVINNEYVKERGLVQINNGQPFIQTHYHNIHKSEHVAELNEHDHLLSQNPKV</sequence>
<dbReference type="PANTHER" id="PTHR48228:SF5">
    <property type="entry name" value="ALPHA-METHYLACYL-COA RACEMASE"/>
    <property type="match status" value="1"/>
</dbReference>
<dbReference type="Gene3D" id="3.30.1540.10">
    <property type="entry name" value="formyl-coa transferase, domain 3"/>
    <property type="match status" value="1"/>
</dbReference>
<dbReference type="InterPro" id="IPR003673">
    <property type="entry name" value="CoA-Trfase_fam_III"/>
</dbReference>
<dbReference type="SUPFAM" id="SSF89796">
    <property type="entry name" value="CoA-transferase family III (CaiB/BaiF)"/>
    <property type="match status" value="1"/>
</dbReference>
<dbReference type="InterPro" id="IPR044855">
    <property type="entry name" value="CoA-Trfase_III_dom3_sf"/>
</dbReference>
<dbReference type="Proteomes" id="UP001500740">
    <property type="component" value="Unassembled WGS sequence"/>
</dbReference>
<dbReference type="InterPro" id="IPR023606">
    <property type="entry name" value="CoA-Trfase_III_dom_1_sf"/>
</dbReference>
<comment type="caution">
    <text evidence="1">The sequence shown here is derived from an EMBL/GenBank/DDBJ whole genome shotgun (WGS) entry which is preliminary data.</text>
</comment>